<keyword evidence="2" id="KW-1185">Reference proteome</keyword>
<dbReference type="Proteomes" id="UP001519460">
    <property type="component" value="Unassembled WGS sequence"/>
</dbReference>
<proteinExistence type="predicted"/>
<evidence type="ECO:0000313" key="2">
    <source>
        <dbReference type="Proteomes" id="UP001519460"/>
    </source>
</evidence>
<organism evidence="1 2">
    <name type="scientific">Batillaria attramentaria</name>
    <dbReference type="NCBI Taxonomy" id="370345"/>
    <lineage>
        <taxon>Eukaryota</taxon>
        <taxon>Metazoa</taxon>
        <taxon>Spiralia</taxon>
        <taxon>Lophotrochozoa</taxon>
        <taxon>Mollusca</taxon>
        <taxon>Gastropoda</taxon>
        <taxon>Caenogastropoda</taxon>
        <taxon>Sorbeoconcha</taxon>
        <taxon>Cerithioidea</taxon>
        <taxon>Batillariidae</taxon>
        <taxon>Batillaria</taxon>
    </lineage>
</organism>
<reference evidence="1 2" key="1">
    <citation type="journal article" date="2023" name="Sci. Data">
        <title>Genome assembly of the Korean intertidal mud-creeper Batillaria attramentaria.</title>
        <authorList>
            <person name="Patra A.K."/>
            <person name="Ho P.T."/>
            <person name="Jun S."/>
            <person name="Lee S.J."/>
            <person name="Kim Y."/>
            <person name="Won Y.J."/>
        </authorList>
    </citation>
    <scope>NUCLEOTIDE SEQUENCE [LARGE SCALE GENOMIC DNA]</scope>
    <source>
        <strain evidence="1">Wonlab-2016</strain>
    </source>
</reference>
<dbReference type="EMBL" id="JACVVK020000016">
    <property type="protein sequence ID" value="KAK7504349.1"/>
    <property type="molecule type" value="Genomic_DNA"/>
</dbReference>
<protein>
    <submittedName>
        <fullName evidence="1">Uncharacterized protein</fullName>
    </submittedName>
</protein>
<name>A0ABD0LXH9_9CAEN</name>
<evidence type="ECO:0000313" key="1">
    <source>
        <dbReference type="EMBL" id="KAK7504349.1"/>
    </source>
</evidence>
<gene>
    <name evidence="1" type="ORF">BaRGS_00004653</name>
</gene>
<comment type="caution">
    <text evidence="1">The sequence shown here is derived from an EMBL/GenBank/DDBJ whole genome shotgun (WGS) entry which is preliminary data.</text>
</comment>
<accession>A0ABD0LXH9</accession>
<dbReference type="AlphaFoldDB" id="A0ABD0LXH9"/>
<sequence length="101" mass="11302">MGKTRSSQAYKRRLYLCTSLHLSITVPSRILTVIGWLCCDVISRRCLAHFSGRDRCHMATADRSFISVFIYMSAGWPCRLSSTVAAGAMIPSTEFLTSSQY</sequence>